<protein>
    <submittedName>
        <fullName evidence="1">Uncharacterized protein</fullName>
    </submittedName>
</protein>
<dbReference type="EMBL" id="QMEB01000271">
    <property type="protein sequence ID" value="NMG22530.1"/>
    <property type="molecule type" value="Genomic_DNA"/>
</dbReference>
<reference evidence="1 2" key="1">
    <citation type="submission" date="2018-06" db="EMBL/GenBank/DDBJ databases">
        <title>Comparative genomics of Brasilonema spp. strains.</title>
        <authorList>
            <person name="Alvarenga D.O."/>
            <person name="Fiore M.F."/>
            <person name="Varani A.M."/>
        </authorList>
    </citation>
    <scope>NUCLEOTIDE SEQUENCE [LARGE SCALE GENOMIC DNA]</scope>
    <source>
        <strain evidence="1 2">SPC951</strain>
    </source>
</reference>
<accession>A0ABX1PDK0</accession>
<dbReference type="RefSeq" id="WP_169157726.1">
    <property type="nucleotide sequence ID" value="NZ_CAWPJE010000273.1"/>
</dbReference>
<dbReference type="Proteomes" id="UP000718564">
    <property type="component" value="Unassembled WGS sequence"/>
</dbReference>
<proteinExistence type="predicted"/>
<evidence type="ECO:0000313" key="1">
    <source>
        <dbReference type="EMBL" id="NMG22530.1"/>
    </source>
</evidence>
<organism evidence="1 2">
    <name type="scientific">Brasilonema bromeliae SPC951</name>
    <dbReference type="NCBI Taxonomy" id="385972"/>
    <lineage>
        <taxon>Bacteria</taxon>
        <taxon>Bacillati</taxon>
        <taxon>Cyanobacteriota</taxon>
        <taxon>Cyanophyceae</taxon>
        <taxon>Nostocales</taxon>
        <taxon>Scytonemataceae</taxon>
        <taxon>Brasilonema</taxon>
        <taxon>Bromeliae group (in: Brasilonema)</taxon>
    </lineage>
</organism>
<name>A0ABX1PDK0_9CYAN</name>
<gene>
    <name evidence="1" type="ORF">DP116_25015</name>
</gene>
<evidence type="ECO:0000313" key="2">
    <source>
        <dbReference type="Proteomes" id="UP000718564"/>
    </source>
</evidence>
<keyword evidence="2" id="KW-1185">Reference proteome</keyword>
<comment type="caution">
    <text evidence="1">The sequence shown here is derived from an EMBL/GenBank/DDBJ whole genome shotgun (WGS) entry which is preliminary data.</text>
</comment>
<sequence length="211" mass="24039">MKIDTPQPPRPTIDQVNAAYREGLFACGIRTSYELYLVRLGGQPIPMRGVTWIPGNRSMWSQTPQGWEPFDWDESAPSWFKSDSLVFPFGRVPVAEWRGWPHYNWQEIASLVQWPGNSGNFIPFREWKVEHVFLGTFGEFDSAKRLNLAGLWSIERCIAFPDEAPFARAAWSDPVNYLLYADHVDSQGCSLTAMALRRVAELTAKEAEVKA</sequence>